<name>A0ABS4QYS0_9HYPH</name>
<keyword evidence="2" id="KW-1185">Reference proteome</keyword>
<dbReference type="EMBL" id="JAGILA010000002">
    <property type="protein sequence ID" value="MBP2235301.1"/>
    <property type="molecule type" value="Genomic_DNA"/>
</dbReference>
<accession>A0ABS4QYS0</accession>
<comment type="caution">
    <text evidence="1">The sequence shown here is derived from an EMBL/GenBank/DDBJ whole genome shotgun (WGS) entry which is preliminary data.</text>
</comment>
<proteinExistence type="predicted"/>
<sequence>MFVSVAQVGIAISTTEMQKSALLSHYRSRDQNARYAFSKKPARYALLGGVCAAPYGIVGAGRTPPTNSRQLQLSGTSIFS</sequence>
<dbReference type="Proteomes" id="UP000730739">
    <property type="component" value="Unassembled WGS sequence"/>
</dbReference>
<protein>
    <submittedName>
        <fullName evidence="1">Uncharacterized protein</fullName>
    </submittedName>
</protein>
<evidence type="ECO:0000313" key="1">
    <source>
        <dbReference type="EMBL" id="MBP2235301.1"/>
    </source>
</evidence>
<evidence type="ECO:0000313" key="2">
    <source>
        <dbReference type="Proteomes" id="UP000730739"/>
    </source>
</evidence>
<dbReference type="RefSeq" id="WP_209601523.1">
    <property type="nucleotide sequence ID" value="NZ_JAGILA010000002.1"/>
</dbReference>
<gene>
    <name evidence="1" type="ORF">J2Z31_001793</name>
</gene>
<reference evidence="1 2" key="1">
    <citation type="submission" date="2021-03" db="EMBL/GenBank/DDBJ databases">
        <title>Genomic Encyclopedia of Type Strains, Phase IV (KMG-IV): sequencing the most valuable type-strain genomes for metagenomic binning, comparative biology and taxonomic classification.</title>
        <authorList>
            <person name="Goeker M."/>
        </authorList>
    </citation>
    <scope>NUCLEOTIDE SEQUENCE [LARGE SCALE GENOMIC DNA]</scope>
    <source>
        <strain evidence="1 2">DSM 13372</strain>
    </source>
</reference>
<organism evidence="1 2">
    <name type="scientific">Sinorhizobium kostiense</name>
    <dbReference type="NCBI Taxonomy" id="76747"/>
    <lineage>
        <taxon>Bacteria</taxon>
        <taxon>Pseudomonadati</taxon>
        <taxon>Pseudomonadota</taxon>
        <taxon>Alphaproteobacteria</taxon>
        <taxon>Hyphomicrobiales</taxon>
        <taxon>Rhizobiaceae</taxon>
        <taxon>Sinorhizobium/Ensifer group</taxon>
        <taxon>Sinorhizobium</taxon>
    </lineage>
</organism>